<evidence type="ECO:0000313" key="9">
    <source>
        <dbReference type="EMBL" id="OGM18748.1"/>
    </source>
</evidence>
<evidence type="ECO:0000256" key="4">
    <source>
        <dbReference type="ARBA" id="ARBA00023172"/>
    </source>
</evidence>
<dbReference type="Gene3D" id="2.40.50.140">
    <property type="entry name" value="Nucleic acid-binding proteins"/>
    <property type="match status" value="1"/>
</dbReference>
<dbReference type="PANTHER" id="PTHR33991:SF1">
    <property type="entry name" value="DNA REPAIR PROTEIN RECO"/>
    <property type="match status" value="1"/>
</dbReference>
<reference evidence="9 10" key="1">
    <citation type="journal article" date="2016" name="Nat. Commun.">
        <title>Thousands of microbial genomes shed light on interconnected biogeochemical processes in an aquifer system.</title>
        <authorList>
            <person name="Anantharaman K."/>
            <person name="Brown C.T."/>
            <person name="Hug L.A."/>
            <person name="Sharon I."/>
            <person name="Castelle C.J."/>
            <person name="Probst A.J."/>
            <person name="Thomas B.C."/>
            <person name="Singh A."/>
            <person name="Wilkins M.J."/>
            <person name="Karaoz U."/>
            <person name="Brodie E.L."/>
            <person name="Williams K.H."/>
            <person name="Hubbard S.S."/>
            <person name="Banfield J.F."/>
        </authorList>
    </citation>
    <scope>NUCLEOTIDE SEQUENCE [LARGE SCALE GENOMIC DNA]</scope>
</reference>
<dbReference type="SUPFAM" id="SSF57863">
    <property type="entry name" value="ArfGap/RecO-like zinc finger"/>
    <property type="match status" value="1"/>
</dbReference>
<dbReference type="HAMAP" id="MF_00201">
    <property type="entry name" value="RecO"/>
    <property type="match status" value="1"/>
</dbReference>
<dbReference type="InterPro" id="IPR022572">
    <property type="entry name" value="DNA_rep/recomb_RecO_N"/>
</dbReference>
<proteinExistence type="inferred from homology"/>
<dbReference type="NCBIfam" id="TIGR00613">
    <property type="entry name" value="reco"/>
    <property type="match status" value="1"/>
</dbReference>
<comment type="similarity">
    <text evidence="1 7">Belongs to the RecO family.</text>
</comment>
<evidence type="ECO:0000313" key="10">
    <source>
        <dbReference type="Proteomes" id="UP000178446"/>
    </source>
</evidence>
<dbReference type="Proteomes" id="UP000178446">
    <property type="component" value="Unassembled WGS sequence"/>
</dbReference>
<dbReference type="InterPro" id="IPR012340">
    <property type="entry name" value="NA-bd_OB-fold"/>
</dbReference>
<keyword evidence="5 7" id="KW-0234">DNA repair</keyword>
<dbReference type="Pfam" id="PF02565">
    <property type="entry name" value="RecO_C"/>
    <property type="match status" value="1"/>
</dbReference>
<dbReference type="Gene3D" id="1.20.1440.120">
    <property type="entry name" value="Recombination protein O, C-terminal domain"/>
    <property type="match status" value="1"/>
</dbReference>
<keyword evidence="4 7" id="KW-0233">DNA recombination</keyword>
<evidence type="ECO:0000256" key="1">
    <source>
        <dbReference type="ARBA" id="ARBA00007452"/>
    </source>
</evidence>
<dbReference type="PANTHER" id="PTHR33991">
    <property type="entry name" value="DNA REPAIR PROTEIN RECO"/>
    <property type="match status" value="1"/>
</dbReference>
<sequence length="181" mass="21238">MRAKKFTSEGIVISRKNYSEADRILVIYTNDYGKLFVMAKGVRKLKSKKRGHLEVFSHIKFSASKGSGIDVMTEVESINDFHKIKKDLKKVALAYYFMEVVFKLTSQEEKNKELFRLILNYLDKLDIDKNLRTLRFSFIHDLLVLLGYWPVNRIMANPDKVLEEVLERQVYTIRIGKRLLS</sequence>
<evidence type="ECO:0000256" key="7">
    <source>
        <dbReference type="HAMAP-Rule" id="MF_00201"/>
    </source>
</evidence>
<feature type="domain" description="DNA replication/recombination mediator RecO N-terminal" evidence="8">
    <location>
        <begin position="5"/>
        <end position="80"/>
    </location>
</feature>
<dbReference type="EMBL" id="MGGB01000034">
    <property type="protein sequence ID" value="OGM18748.1"/>
    <property type="molecule type" value="Genomic_DNA"/>
</dbReference>
<gene>
    <name evidence="7" type="primary">recO</name>
    <name evidence="9" type="ORF">A2685_00750</name>
</gene>
<comment type="caution">
    <text evidence="9">The sequence shown here is derived from an EMBL/GenBank/DDBJ whole genome shotgun (WGS) entry which is preliminary data.</text>
</comment>
<comment type="function">
    <text evidence="7">Involved in DNA repair and RecF pathway recombination.</text>
</comment>
<dbReference type="GO" id="GO:0006310">
    <property type="term" value="P:DNA recombination"/>
    <property type="evidence" value="ECO:0007669"/>
    <property type="project" value="UniProtKB-UniRule"/>
</dbReference>
<dbReference type="Pfam" id="PF11967">
    <property type="entry name" value="RecO_N"/>
    <property type="match status" value="1"/>
</dbReference>
<evidence type="ECO:0000259" key="8">
    <source>
        <dbReference type="Pfam" id="PF11967"/>
    </source>
</evidence>
<evidence type="ECO:0000256" key="3">
    <source>
        <dbReference type="ARBA" id="ARBA00022763"/>
    </source>
</evidence>
<dbReference type="InterPro" id="IPR042242">
    <property type="entry name" value="RecO_C"/>
</dbReference>
<evidence type="ECO:0000256" key="6">
    <source>
        <dbReference type="ARBA" id="ARBA00033409"/>
    </source>
</evidence>
<organism evidence="9 10">
    <name type="scientific">Candidatus Woesebacteria bacterium RIFCSPHIGHO2_01_FULL_37_10</name>
    <dbReference type="NCBI Taxonomy" id="1802489"/>
    <lineage>
        <taxon>Bacteria</taxon>
        <taxon>Candidatus Woeseibacteriota</taxon>
    </lineage>
</organism>
<accession>A0A1F7XWH2</accession>
<dbReference type="InterPro" id="IPR003717">
    <property type="entry name" value="RecO"/>
</dbReference>
<protein>
    <recommendedName>
        <fullName evidence="2 7">DNA repair protein RecO</fullName>
    </recommendedName>
    <alternativeName>
        <fullName evidence="6 7">Recombination protein O</fullName>
    </alternativeName>
</protein>
<keyword evidence="3 7" id="KW-0227">DNA damage</keyword>
<evidence type="ECO:0000256" key="5">
    <source>
        <dbReference type="ARBA" id="ARBA00023204"/>
    </source>
</evidence>
<dbReference type="GO" id="GO:0006302">
    <property type="term" value="P:double-strand break repair"/>
    <property type="evidence" value="ECO:0007669"/>
    <property type="project" value="TreeGrafter"/>
</dbReference>
<dbReference type="GO" id="GO:0043590">
    <property type="term" value="C:bacterial nucleoid"/>
    <property type="evidence" value="ECO:0007669"/>
    <property type="project" value="TreeGrafter"/>
</dbReference>
<dbReference type="SUPFAM" id="SSF50249">
    <property type="entry name" value="Nucleic acid-binding proteins"/>
    <property type="match status" value="1"/>
</dbReference>
<evidence type="ECO:0000256" key="2">
    <source>
        <dbReference type="ARBA" id="ARBA00021310"/>
    </source>
</evidence>
<dbReference type="AlphaFoldDB" id="A0A1F7XWH2"/>
<name>A0A1F7XWH2_9BACT</name>
<dbReference type="InterPro" id="IPR037278">
    <property type="entry name" value="ARFGAP/RecO"/>
</dbReference>